<evidence type="ECO:0000313" key="2">
    <source>
        <dbReference type="EMBL" id="KAF2246408.1"/>
    </source>
</evidence>
<reference evidence="2" key="1">
    <citation type="journal article" date="2020" name="Stud. Mycol.">
        <title>101 Dothideomycetes genomes: a test case for predicting lifestyles and emergence of pathogens.</title>
        <authorList>
            <person name="Haridas S."/>
            <person name="Albert R."/>
            <person name="Binder M."/>
            <person name="Bloem J."/>
            <person name="Labutti K."/>
            <person name="Salamov A."/>
            <person name="Andreopoulos B."/>
            <person name="Baker S."/>
            <person name="Barry K."/>
            <person name="Bills G."/>
            <person name="Bluhm B."/>
            <person name="Cannon C."/>
            <person name="Castanera R."/>
            <person name="Culley D."/>
            <person name="Daum C."/>
            <person name="Ezra D."/>
            <person name="Gonzalez J."/>
            <person name="Henrissat B."/>
            <person name="Kuo A."/>
            <person name="Liang C."/>
            <person name="Lipzen A."/>
            <person name="Lutzoni F."/>
            <person name="Magnuson J."/>
            <person name="Mondo S."/>
            <person name="Nolan M."/>
            <person name="Ohm R."/>
            <person name="Pangilinan J."/>
            <person name="Park H.-J."/>
            <person name="Ramirez L."/>
            <person name="Alfaro M."/>
            <person name="Sun H."/>
            <person name="Tritt A."/>
            <person name="Yoshinaga Y."/>
            <person name="Zwiers L.-H."/>
            <person name="Turgeon B."/>
            <person name="Goodwin S."/>
            <person name="Spatafora J."/>
            <person name="Crous P."/>
            <person name="Grigoriev I."/>
        </authorList>
    </citation>
    <scope>NUCLEOTIDE SEQUENCE</scope>
    <source>
        <strain evidence="2">CBS 122368</strain>
    </source>
</reference>
<dbReference type="Proteomes" id="UP000800094">
    <property type="component" value="Unassembled WGS sequence"/>
</dbReference>
<name>A0A6A6I8K2_9PLEO</name>
<keyword evidence="3" id="KW-1185">Reference proteome</keyword>
<dbReference type="GeneID" id="54582727"/>
<dbReference type="EMBL" id="ML987198">
    <property type="protein sequence ID" value="KAF2246408.1"/>
    <property type="molecule type" value="Genomic_DNA"/>
</dbReference>
<accession>A0A6A6I8K2</accession>
<dbReference type="AlphaFoldDB" id="A0A6A6I8K2"/>
<evidence type="ECO:0000256" key="1">
    <source>
        <dbReference type="SAM" id="MobiDB-lite"/>
    </source>
</evidence>
<evidence type="ECO:0000313" key="3">
    <source>
        <dbReference type="Proteomes" id="UP000800094"/>
    </source>
</evidence>
<protein>
    <submittedName>
        <fullName evidence="2">Uncharacterized protein</fullName>
    </submittedName>
</protein>
<sequence length="51" mass="5734">MPSRLPRLVFVRQAPTPRIRQQTHTTLTRPYASPSSTPQLPNAPQPVRASQ</sequence>
<proteinExistence type="predicted"/>
<gene>
    <name evidence="2" type="ORF">BU26DRAFT_520887</name>
</gene>
<feature type="compositionally biased region" description="Polar residues" evidence="1">
    <location>
        <begin position="19"/>
        <end position="51"/>
    </location>
</feature>
<dbReference type="RefSeq" id="XP_033681412.1">
    <property type="nucleotide sequence ID" value="XM_033829397.1"/>
</dbReference>
<organism evidence="2 3">
    <name type="scientific">Trematosphaeria pertusa</name>
    <dbReference type="NCBI Taxonomy" id="390896"/>
    <lineage>
        <taxon>Eukaryota</taxon>
        <taxon>Fungi</taxon>
        <taxon>Dikarya</taxon>
        <taxon>Ascomycota</taxon>
        <taxon>Pezizomycotina</taxon>
        <taxon>Dothideomycetes</taxon>
        <taxon>Pleosporomycetidae</taxon>
        <taxon>Pleosporales</taxon>
        <taxon>Massarineae</taxon>
        <taxon>Trematosphaeriaceae</taxon>
        <taxon>Trematosphaeria</taxon>
    </lineage>
</organism>
<feature type="region of interest" description="Disordered" evidence="1">
    <location>
        <begin position="1"/>
        <end position="51"/>
    </location>
</feature>